<name>A0AAD7CG23_9AGAR</name>
<accession>A0AAD7CG23</accession>
<dbReference type="AlphaFoldDB" id="A0AAD7CG23"/>
<evidence type="ECO:0000313" key="3">
    <source>
        <dbReference type="Proteomes" id="UP001221142"/>
    </source>
</evidence>
<dbReference type="PANTHER" id="PTHR36223:SF1">
    <property type="entry name" value="TRANSCRIPTION ELONGATION FACTOR EAF N-TERMINAL DOMAIN-CONTAINING PROTEIN"/>
    <property type="match status" value="1"/>
</dbReference>
<feature type="compositionally biased region" description="Acidic residues" evidence="1">
    <location>
        <begin position="155"/>
        <end position="183"/>
    </location>
</feature>
<reference evidence="2" key="1">
    <citation type="submission" date="2023-03" db="EMBL/GenBank/DDBJ databases">
        <title>Massive genome expansion in bonnet fungi (Mycena s.s.) driven by repeated elements and novel gene families across ecological guilds.</title>
        <authorList>
            <consortium name="Lawrence Berkeley National Laboratory"/>
            <person name="Harder C.B."/>
            <person name="Miyauchi S."/>
            <person name="Viragh M."/>
            <person name="Kuo A."/>
            <person name="Thoen E."/>
            <person name="Andreopoulos B."/>
            <person name="Lu D."/>
            <person name="Skrede I."/>
            <person name="Drula E."/>
            <person name="Henrissat B."/>
            <person name="Morin E."/>
            <person name="Kohler A."/>
            <person name="Barry K."/>
            <person name="LaButti K."/>
            <person name="Morin E."/>
            <person name="Salamov A."/>
            <person name="Lipzen A."/>
            <person name="Mereny Z."/>
            <person name="Hegedus B."/>
            <person name="Baldrian P."/>
            <person name="Stursova M."/>
            <person name="Weitz H."/>
            <person name="Taylor A."/>
            <person name="Grigoriev I.V."/>
            <person name="Nagy L.G."/>
            <person name="Martin F."/>
            <person name="Kauserud H."/>
        </authorList>
    </citation>
    <scope>NUCLEOTIDE SEQUENCE</scope>
    <source>
        <strain evidence="2">9284</strain>
    </source>
</reference>
<comment type="caution">
    <text evidence="2">The sequence shown here is derived from an EMBL/GenBank/DDBJ whole genome shotgun (WGS) entry which is preliminary data.</text>
</comment>
<feature type="compositionally biased region" description="Basic and acidic residues" evidence="1">
    <location>
        <begin position="194"/>
        <end position="204"/>
    </location>
</feature>
<sequence>MPSNGQFSAWIEIDGKKLEEYSVQPGVRLVPPPKQKKLGKPQPPLVELKTITCWIPSKLGKTFSVHLETHGLQKSDVWGAIEVDGSFRGSPGMVVESDSLPPSAECRGIRKGNTLRPFRFTALKITDDYSKTGDPLKSNFGSIIMRVASGKFVDEASEDEPPEDEPPEDEASEDEASEDEASDSEAPPCLPELAVHESSKKAADSPHQITLGEPELNEEELSDFRCTGPDLVEFCFKYAPLELLQANGDAPAPKRSKRKRAPTPEPSEKEDEKDRAIKEKQRALQKKRAELQKQYAELQKQLGGVEAELGTLEAGRNDKKNKKVPVKSEPCVIDPRLKKRAKLEGGSRQPVTSREVIDLSIEWGDGLGLFQFHHVSFLGSAKAVMFLM</sequence>
<organism evidence="2 3">
    <name type="scientific">Roridomyces roridus</name>
    <dbReference type="NCBI Taxonomy" id="1738132"/>
    <lineage>
        <taxon>Eukaryota</taxon>
        <taxon>Fungi</taxon>
        <taxon>Dikarya</taxon>
        <taxon>Basidiomycota</taxon>
        <taxon>Agaricomycotina</taxon>
        <taxon>Agaricomycetes</taxon>
        <taxon>Agaricomycetidae</taxon>
        <taxon>Agaricales</taxon>
        <taxon>Marasmiineae</taxon>
        <taxon>Mycenaceae</taxon>
        <taxon>Roridomyces</taxon>
    </lineage>
</organism>
<keyword evidence="3" id="KW-1185">Reference proteome</keyword>
<feature type="region of interest" description="Disordered" evidence="1">
    <location>
        <begin position="247"/>
        <end position="276"/>
    </location>
</feature>
<evidence type="ECO:0000313" key="2">
    <source>
        <dbReference type="EMBL" id="KAJ7646783.1"/>
    </source>
</evidence>
<feature type="non-terminal residue" evidence="2">
    <location>
        <position position="1"/>
    </location>
</feature>
<evidence type="ECO:0000256" key="1">
    <source>
        <dbReference type="SAM" id="MobiDB-lite"/>
    </source>
</evidence>
<feature type="region of interest" description="Disordered" evidence="1">
    <location>
        <begin position="154"/>
        <end position="222"/>
    </location>
</feature>
<dbReference type="PANTHER" id="PTHR36223">
    <property type="entry name" value="BETA-LACTAMASE-TYPE TRANSPEPTIDASE FOLD DOMAIN CONTAINING PROTEIN"/>
    <property type="match status" value="1"/>
</dbReference>
<feature type="compositionally biased region" description="Basic and acidic residues" evidence="1">
    <location>
        <begin position="266"/>
        <end position="276"/>
    </location>
</feature>
<dbReference type="Proteomes" id="UP001221142">
    <property type="component" value="Unassembled WGS sequence"/>
</dbReference>
<proteinExistence type="predicted"/>
<dbReference type="EMBL" id="JARKIF010000002">
    <property type="protein sequence ID" value="KAJ7646783.1"/>
    <property type="molecule type" value="Genomic_DNA"/>
</dbReference>
<gene>
    <name evidence="2" type="ORF">FB45DRAFT_1051405</name>
</gene>
<protein>
    <submittedName>
        <fullName evidence="2">Uncharacterized protein</fullName>
    </submittedName>
</protein>